<evidence type="ECO:0000256" key="3">
    <source>
        <dbReference type="ARBA" id="ARBA00022832"/>
    </source>
</evidence>
<dbReference type="PANTHER" id="PTHR43981">
    <property type="entry name" value="ENOYL-[ACYL-CARRIER-PROTEIN] REDUCTASE, MITOCHONDRIAL"/>
    <property type="match status" value="1"/>
</dbReference>
<dbReference type="Pfam" id="PF08240">
    <property type="entry name" value="ADH_N"/>
    <property type="match status" value="1"/>
</dbReference>
<evidence type="ECO:0000256" key="10">
    <source>
        <dbReference type="ARBA" id="ARBA00048843"/>
    </source>
</evidence>
<evidence type="ECO:0000256" key="4">
    <source>
        <dbReference type="ARBA" id="ARBA00022857"/>
    </source>
</evidence>
<keyword evidence="8" id="KW-0275">Fatty acid biosynthesis</keyword>
<evidence type="ECO:0000256" key="7">
    <source>
        <dbReference type="ARBA" id="ARBA00023098"/>
    </source>
</evidence>
<reference evidence="12 13" key="1">
    <citation type="submission" date="2019-02" db="EMBL/GenBank/DDBJ databases">
        <title>Genomic Encyclopedia of Type Strains, Phase IV (KMG-IV): sequencing the most valuable type-strain genomes for metagenomic binning, comparative biology and taxonomic classification.</title>
        <authorList>
            <person name="Goeker M."/>
        </authorList>
    </citation>
    <scope>NUCLEOTIDE SEQUENCE [LARGE SCALE GENOMIC DNA]</scope>
    <source>
        <strain evidence="12 13">DSM 101727</strain>
    </source>
</reference>
<evidence type="ECO:0000256" key="1">
    <source>
        <dbReference type="ARBA" id="ARBA00010371"/>
    </source>
</evidence>
<gene>
    <name evidence="12" type="ORF">EV193_105338</name>
</gene>
<dbReference type="SUPFAM" id="SSF50129">
    <property type="entry name" value="GroES-like"/>
    <property type="match status" value="1"/>
</dbReference>
<comment type="caution">
    <text evidence="12">The sequence shown here is derived from an EMBL/GenBank/DDBJ whole genome shotgun (WGS) entry which is preliminary data.</text>
</comment>
<dbReference type="Proteomes" id="UP000294257">
    <property type="component" value="Unassembled WGS sequence"/>
</dbReference>
<accession>A0A4Q7KM77</accession>
<feature type="domain" description="Enoyl reductase (ER)" evidence="11">
    <location>
        <begin position="16"/>
        <end position="333"/>
    </location>
</feature>
<dbReference type="PANTHER" id="PTHR43981:SF2">
    <property type="entry name" value="ENOYL-[ACYL-CARRIER-PROTEIN] REDUCTASE, MITOCHONDRIAL"/>
    <property type="match status" value="1"/>
</dbReference>
<dbReference type="GO" id="GO:0141148">
    <property type="term" value="F:enoyl-[acyl-carrier-protein] reductase (NADPH) activity"/>
    <property type="evidence" value="ECO:0007669"/>
    <property type="project" value="UniProtKB-EC"/>
</dbReference>
<evidence type="ECO:0000256" key="8">
    <source>
        <dbReference type="ARBA" id="ARBA00023160"/>
    </source>
</evidence>
<organism evidence="12 13">
    <name type="scientific">Herbihabitans rhizosphaerae</name>
    <dbReference type="NCBI Taxonomy" id="1872711"/>
    <lineage>
        <taxon>Bacteria</taxon>
        <taxon>Bacillati</taxon>
        <taxon>Actinomycetota</taxon>
        <taxon>Actinomycetes</taxon>
        <taxon>Pseudonocardiales</taxon>
        <taxon>Pseudonocardiaceae</taxon>
        <taxon>Herbihabitans</taxon>
    </lineage>
</organism>
<evidence type="ECO:0000313" key="12">
    <source>
        <dbReference type="EMBL" id="RZS37779.1"/>
    </source>
</evidence>
<name>A0A4Q7KM77_9PSEU</name>
<comment type="similarity">
    <text evidence="1">Belongs to the zinc-containing alcohol dehydrogenase family. Quinone oxidoreductase subfamily.</text>
</comment>
<dbReference type="Pfam" id="PF00107">
    <property type="entry name" value="ADH_zinc_N"/>
    <property type="match status" value="1"/>
</dbReference>
<dbReference type="EMBL" id="SGWQ01000005">
    <property type="protein sequence ID" value="RZS37779.1"/>
    <property type="molecule type" value="Genomic_DNA"/>
</dbReference>
<dbReference type="Gene3D" id="3.90.180.10">
    <property type="entry name" value="Medium-chain alcohol dehydrogenases, catalytic domain"/>
    <property type="match status" value="1"/>
</dbReference>
<dbReference type="InterPro" id="IPR011032">
    <property type="entry name" value="GroES-like_sf"/>
</dbReference>
<evidence type="ECO:0000259" key="11">
    <source>
        <dbReference type="SMART" id="SM00829"/>
    </source>
</evidence>
<evidence type="ECO:0000256" key="2">
    <source>
        <dbReference type="ARBA" id="ARBA00022516"/>
    </source>
</evidence>
<evidence type="ECO:0000256" key="5">
    <source>
        <dbReference type="ARBA" id="ARBA00022946"/>
    </source>
</evidence>
<dbReference type="AlphaFoldDB" id="A0A4Q7KM77"/>
<dbReference type="InterPro" id="IPR036291">
    <property type="entry name" value="NAD(P)-bd_dom_sf"/>
</dbReference>
<dbReference type="GO" id="GO:0006633">
    <property type="term" value="P:fatty acid biosynthetic process"/>
    <property type="evidence" value="ECO:0007669"/>
    <property type="project" value="UniProtKB-KW"/>
</dbReference>
<keyword evidence="6" id="KW-0560">Oxidoreductase</keyword>
<evidence type="ECO:0000313" key="13">
    <source>
        <dbReference type="Proteomes" id="UP000294257"/>
    </source>
</evidence>
<dbReference type="Gene3D" id="3.40.50.720">
    <property type="entry name" value="NAD(P)-binding Rossmann-like Domain"/>
    <property type="match status" value="1"/>
</dbReference>
<proteinExistence type="inferred from homology"/>
<sequence length="336" mass="34799">MTTMRAVVAGRTGEPGDVLRVTEKAVPEPGPGEVLVRVHAAPIHASDLHMIRGRYPLRPEFPAVLGLECVGTVVAAGDGVAASRIGDRVVTVGVTGTWQEYVVAPVHQAVTIPAGIDDSAAAQLTVNPLTAWLLVTEELAMGDGEWLVQTAATSTVGRLVVQLANHVGFRTINVVRRRDAVDDIRALGGTEVICTADEDLPARLAALGGGELRKAIDCLAGDVGAEVFGALAAGGEQVVYGALSSHRQADPAALRFPVAAPDLIFGTKALRGFWLYRWLTTAAPDRIGKALGEVVGLTATGALTIPAGTPFGLDAAAEAARAAELPGHEKPLLTFG</sequence>
<dbReference type="EC" id="1.3.1.104" evidence="9"/>
<dbReference type="OrthoDB" id="3175656at2"/>
<keyword evidence="4" id="KW-0521">NADP</keyword>
<dbReference type="InterPro" id="IPR051034">
    <property type="entry name" value="Mito_Enoyl-ACP_Reductase"/>
</dbReference>
<keyword evidence="3" id="KW-0276">Fatty acid metabolism</keyword>
<evidence type="ECO:0000256" key="9">
    <source>
        <dbReference type="ARBA" id="ARBA00038963"/>
    </source>
</evidence>
<dbReference type="InterPro" id="IPR013149">
    <property type="entry name" value="ADH-like_C"/>
</dbReference>
<dbReference type="SUPFAM" id="SSF51735">
    <property type="entry name" value="NAD(P)-binding Rossmann-fold domains"/>
    <property type="match status" value="1"/>
</dbReference>
<keyword evidence="7" id="KW-0443">Lipid metabolism</keyword>
<dbReference type="InterPro" id="IPR020843">
    <property type="entry name" value="ER"/>
</dbReference>
<keyword evidence="13" id="KW-1185">Reference proteome</keyword>
<comment type="catalytic activity">
    <reaction evidence="10">
        <text>a 2,3-saturated acyl-[ACP] + NADP(+) = a (2E)-enoyl-[ACP] + NADPH + H(+)</text>
        <dbReference type="Rhea" id="RHEA:22564"/>
        <dbReference type="Rhea" id="RHEA-COMP:9925"/>
        <dbReference type="Rhea" id="RHEA-COMP:9926"/>
        <dbReference type="ChEBI" id="CHEBI:15378"/>
        <dbReference type="ChEBI" id="CHEBI:57783"/>
        <dbReference type="ChEBI" id="CHEBI:58349"/>
        <dbReference type="ChEBI" id="CHEBI:78784"/>
        <dbReference type="ChEBI" id="CHEBI:78785"/>
        <dbReference type="EC" id="1.3.1.104"/>
    </reaction>
</comment>
<keyword evidence="2" id="KW-0444">Lipid biosynthesis</keyword>
<dbReference type="CDD" id="cd05282">
    <property type="entry name" value="ETR_like"/>
    <property type="match status" value="1"/>
</dbReference>
<keyword evidence="5" id="KW-0809">Transit peptide</keyword>
<dbReference type="InterPro" id="IPR013154">
    <property type="entry name" value="ADH-like_N"/>
</dbReference>
<protein>
    <recommendedName>
        <fullName evidence="9">enoyl-[acyl-carrier-protein] reductase</fullName>
        <ecNumber evidence="9">1.3.1.104</ecNumber>
    </recommendedName>
</protein>
<dbReference type="SMART" id="SM00829">
    <property type="entry name" value="PKS_ER"/>
    <property type="match status" value="1"/>
</dbReference>
<dbReference type="RefSeq" id="WP_130345223.1">
    <property type="nucleotide sequence ID" value="NZ_SGWQ01000005.1"/>
</dbReference>
<evidence type="ECO:0000256" key="6">
    <source>
        <dbReference type="ARBA" id="ARBA00023002"/>
    </source>
</evidence>